<reference evidence="4" key="4">
    <citation type="submission" date="2019-09" db="EMBL/GenBank/DDBJ databases">
        <title>Co-occurence of chitin degradation, pigmentation and bioactivity in marine Pseudoalteromonas.</title>
        <authorList>
            <person name="Sonnenschein E.C."/>
            <person name="Bech P.K."/>
        </authorList>
    </citation>
    <scope>NUCLEOTIDE SEQUENCE</scope>
    <source>
        <strain evidence="4">S1189</strain>
    </source>
</reference>
<evidence type="ECO:0000256" key="1">
    <source>
        <dbReference type="SAM" id="MobiDB-lite"/>
    </source>
</evidence>
<evidence type="ECO:0000313" key="3">
    <source>
        <dbReference type="EMBL" id="RZQ51954.1"/>
    </source>
</evidence>
<dbReference type="RefSeq" id="WP_130256692.1">
    <property type="nucleotide sequence ID" value="NZ_PNCM01000003.1"/>
</dbReference>
<dbReference type="OrthoDB" id="9804753at2"/>
<reference evidence="3 5" key="2">
    <citation type="submission" date="2018-01" db="EMBL/GenBank/DDBJ databases">
        <title>Co-occurrence of chitin degradation, pigmentation and bioactivity in marine Pseudoalteromonas.</title>
        <authorList>
            <person name="Paulsen S."/>
            <person name="Gram L."/>
            <person name="Machado H."/>
        </authorList>
    </citation>
    <scope>NUCLEOTIDE SEQUENCE [LARGE SCALE GENOMIC DNA]</scope>
    <source>
        <strain evidence="3 5">S3898</strain>
    </source>
</reference>
<proteinExistence type="predicted"/>
<evidence type="ECO:0000313" key="5">
    <source>
        <dbReference type="Proteomes" id="UP000291338"/>
    </source>
</evidence>
<dbReference type="AlphaFoldDB" id="A0A4Q7IIN2"/>
<organism evidence="3 5">
    <name type="scientific">Pseudoalteromonas phenolica</name>
    <dbReference type="NCBI Taxonomy" id="161398"/>
    <lineage>
        <taxon>Bacteria</taxon>
        <taxon>Pseudomonadati</taxon>
        <taxon>Pseudomonadota</taxon>
        <taxon>Gammaproteobacteria</taxon>
        <taxon>Alteromonadales</taxon>
        <taxon>Pseudoalteromonadaceae</taxon>
        <taxon>Pseudoalteromonas</taxon>
    </lineage>
</organism>
<evidence type="ECO:0000313" key="6">
    <source>
        <dbReference type="Proteomes" id="UP000307362"/>
    </source>
</evidence>
<protein>
    <submittedName>
        <fullName evidence="3">Uncharacterized protein</fullName>
    </submittedName>
</protein>
<dbReference type="EMBL" id="PPSX01000070">
    <property type="protein sequence ID" value="RZQ51954.1"/>
    <property type="molecule type" value="Genomic_DNA"/>
</dbReference>
<dbReference type="Proteomes" id="UP000291338">
    <property type="component" value="Unassembled WGS sequence"/>
</dbReference>
<keyword evidence="2" id="KW-0472">Membrane</keyword>
<feature type="compositionally biased region" description="Polar residues" evidence="1">
    <location>
        <begin position="79"/>
        <end position="90"/>
    </location>
</feature>
<gene>
    <name evidence="3" type="ORF">C1E23_16930</name>
    <name evidence="4" type="ORF">CWB73_00615</name>
</gene>
<feature type="transmembrane region" description="Helical" evidence="2">
    <location>
        <begin position="12"/>
        <end position="36"/>
    </location>
</feature>
<reference evidence="4 6" key="1">
    <citation type="submission" date="2017-12" db="EMBL/GenBank/DDBJ databases">
        <authorList>
            <person name="Paulsen S."/>
            <person name="Gram L.K."/>
        </authorList>
    </citation>
    <scope>NUCLEOTIDE SEQUENCE [LARGE SCALE GENOMIC DNA]</scope>
    <source>
        <strain evidence="4 6">S1189</strain>
    </source>
</reference>
<keyword evidence="2" id="KW-1133">Transmembrane helix</keyword>
<feature type="region of interest" description="Disordered" evidence="1">
    <location>
        <begin position="79"/>
        <end position="101"/>
    </location>
</feature>
<reference evidence="6" key="3">
    <citation type="submission" date="2019-06" db="EMBL/GenBank/DDBJ databases">
        <title>Co-occurence of chitin degradation, pigmentation and bioactivity in marine Pseudoalteromonas.</title>
        <authorList>
            <person name="Sonnenschein E.C."/>
            <person name="Bech P.K."/>
        </authorList>
    </citation>
    <scope>NUCLEOTIDE SEQUENCE [LARGE SCALE GENOMIC DNA]</scope>
    <source>
        <strain evidence="6">S1189</strain>
    </source>
</reference>
<comment type="caution">
    <text evidence="3">The sequence shown here is derived from an EMBL/GenBank/DDBJ whole genome shotgun (WGS) entry which is preliminary data.</text>
</comment>
<dbReference type="EMBL" id="PNCM01000003">
    <property type="protein sequence ID" value="TMP84000.1"/>
    <property type="molecule type" value="Genomic_DNA"/>
</dbReference>
<sequence length="101" mass="10970">MQAYKGKSRLVIGFGVGFILALLILIFSSESGFYSLTELLKYSSYGGLFVGFICFVYYELGYDAEQAKDNKNVTSHNSYSDTNIYSNHTESSGSDSGGGGD</sequence>
<keyword evidence="2" id="KW-0812">Transmembrane</keyword>
<evidence type="ECO:0000256" key="2">
    <source>
        <dbReference type="SAM" id="Phobius"/>
    </source>
</evidence>
<name>A0A4Q7IIN2_9GAMM</name>
<accession>A0A4Q7IIN2</accession>
<evidence type="ECO:0000313" key="4">
    <source>
        <dbReference type="EMBL" id="TMP84000.1"/>
    </source>
</evidence>
<feature type="transmembrane region" description="Helical" evidence="2">
    <location>
        <begin position="42"/>
        <end position="60"/>
    </location>
</feature>
<dbReference type="Proteomes" id="UP000307362">
    <property type="component" value="Unassembled WGS sequence"/>
</dbReference>